<protein>
    <submittedName>
        <fullName evidence="1">Uncharacterized protein</fullName>
    </submittedName>
</protein>
<comment type="caution">
    <text evidence="1">The sequence shown here is derived from an EMBL/GenBank/DDBJ whole genome shotgun (WGS) entry which is preliminary data.</text>
</comment>
<reference evidence="2" key="1">
    <citation type="journal article" date="2019" name="Int. J. Syst. Evol. Microbiol.">
        <title>The Global Catalogue of Microorganisms (GCM) 10K type strain sequencing project: providing services to taxonomists for standard genome sequencing and annotation.</title>
        <authorList>
            <consortium name="The Broad Institute Genomics Platform"/>
            <consortium name="The Broad Institute Genome Sequencing Center for Infectious Disease"/>
            <person name="Wu L."/>
            <person name="Ma J."/>
        </authorList>
    </citation>
    <scope>NUCLEOTIDE SEQUENCE [LARGE SCALE GENOMIC DNA]</scope>
    <source>
        <strain evidence="2">JCM 19635</strain>
    </source>
</reference>
<dbReference type="Proteomes" id="UP001596513">
    <property type="component" value="Unassembled WGS sequence"/>
</dbReference>
<keyword evidence="2" id="KW-1185">Reference proteome</keyword>
<evidence type="ECO:0000313" key="2">
    <source>
        <dbReference type="Proteomes" id="UP001596513"/>
    </source>
</evidence>
<organism evidence="1 2">
    <name type="scientific">Hymenobacter humi</name>
    <dbReference type="NCBI Taxonomy" id="1411620"/>
    <lineage>
        <taxon>Bacteria</taxon>
        <taxon>Pseudomonadati</taxon>
        <taxon>Bacteroidota</taxon>
        <taxon>Cytophagia</taxon>
        <taxon>Cytophagales</taxon>
        <taxon>Hymenobacteraceae</taxon>
        <taxon>Hymenobacter</taxon>
    </lineage>
</organism>
<name>A0ABW2U4G4_9BACT</name>
<sequence>MLAHVIQDGSNYYGIVGLTAPSTFSSYSNTFSSVAQGFARLTDASKLNRQSEKIRIKTATGTQTLDQALAANGIPANRREEIAILNGMQRSDRLSKGMLYKVVAK</sequence>
<gene>
    <name evidence="1" type="ORF">ACFQT0_13590</name>
</gene>
<dbReference type="RefSeq" id="WP_380203495.1">
    <property type="nucleotide sequence ID" value="NZ_JBHTEK010000001.1"/>
</dbReference>
<proteinExistence type="predicted"/>
<evidence type="ECO:0000313" key="1">
    <source>
        <dbReference type="EMBL" id="MFC7668295.1"/>
    </source>
</evidence>
<accession>A0ABW2U4G4</accession>
<dbReference type="EMBL" id="JBHTEK010000001">
    <property type="protein sequence ID" value="MFC7668295.1"/>
    <property type="molecule type" value="Genomic_DNA"/>
</dbReference>